<evidence type="ECO:0000259" key="1">
    <source>
        <dbReference type="Pfam" id="PF07735"/>
    </source>
</evidence>
<dbReference type="Pfam" id="PF07735">
    <property type="entry name" value="FBA_2"/>
    <property type="match status" value="1"/>
</dbReference>
<proteinExistence type="predicted"/>
<accession>A0A2G5UIY3</accession>
<dbReference type="PANTHER" id="PTHR22899">
    <property type="entry name" value="CYCLIN-RELATED F-BOX FAMILY"/>
    <property type="match status" value="1"/>
</dbReference>
<organism evidence="2 3">
    <name type="scientific">Caenorhabditis nigoni</name>
    <dbReference type="NCBI Taxonomy" id="1611254"/>
    <lineage>
        <taxon>Eukaryota</taxon>
        <taxon>Metazoa</taxon>
        <taxon>Ecdysozoa</taxon>
        <taxon>Nematoda</taxon>
        <taxon>Chromadorea</taxon>
        <taxon>Rhabditida</taxon>
        <taxon>Rhabditina</taxon>
        <taxon>Rhabditomorpha</taxon>
        <taxon>Rhabditoidea</taxon>
        <taxon>Rhabditidae</taxon>
        <taxon>Peloderinae</taxon>
        <taxon>Caenorhabditis</taxon>
    </lineage>
</organism>
<keyword evidence="3" id="KW-1185">Reference proteome</keyword>
<name>A0A2G5UIY3_9PELO</name>
<evidence type="ECO:0000313" key="3">
    <source>
        <dbReference type="Proteomes" id="UP000230233"/>
    </source>
</evidence>
<gene>
    <name evidence="2" type="primary">Cnig_chr_III.g11170</name>
    <name evidence="2" type="ORF">B9Z55_011170</name>
</gene>
<dbReference type="InterPro" id="IPR053222">
    <property type="entry name" value="Zygotic_Embryogenesis-Asso"/>
</dbReference>
<feature type="domain" description="Sdz-33 F-box" evidence="1">
    <location>
        <begin position="165"/>
        <end position="227"/>
    </location>
</feature>
<dbReference type="EMBL" id="PDUG01000003">
    <property type="protein sequence ID" value="PIC39507.1"/>
    <property type="molecule type" value="Genomic_DNA"/>
</dbReference>
<dbReference type="AlphaFoldDB" id="A0A2G5UIY3"/>
<comment type="caution">
    <text evidence="2">The sequence shown here is derived from an EMBL/GenBank/DDBJ whole genome shotgun (WGS) entry which is preliminary data.</text>
</comment>
<dbReference type="InterPro" id="IPR012885">
    <property type="entry name" value="F-box_Sdz-33"/>
</dbReference>
<dbReference type="Proteomes" id="UP000230233">
    <property type="component" value="Chromosome III"/>
</dbReference>
<sequence>MEKRPVIVFHFSSTSIIVRLKVQKESNDQKTRLDDDFVRFYVNESTSLFREDLPIYWWEHGKSLGEWIQRLCSISHNKTPYDVEFNLAEVDLGVGILESCREVQYLRNIFPKIRNITITYFRKFHPQEEPNEQDYLSVQNVVRAFLANAEKLTLNRVPVGGNLSLQHIGMTNLKQLELYHQRNLRVDDLFTFNVEICLVAFHGITFRDLNRFFKLWMKGSDPKLKELIVWWGTERTTGYNVLLKGLKSKEKETKRERLKKFIIKNYSGIFAEIKIENFVETTRLAFSVFE</sequence>
<evidence type="ECO:0000313" key="2">
    <source>
        <dbReference type="EMBL" id="PIC39507.1"/>
    </source>
</evidence>
<protein>
    <recommendedName>
        <fullName evidence="1">Sdz-33 F-box domain-containing protein</fullName>
    </recommendedName>
</protein>
<reference evidence="3" key="1">
    <citation type="submission" date="2017-10" db="EMBL/GenBank/DDBJ databases">
        <title>Rapid genome shrinkage in a self-fertile nematode reveals novel sperm competition proteins.</title>
        <authorList>
            <person name="Yin D."/>
            <person name="Schwarz E.M."/>
            <person name="Thomas C.G."/>
            <person name="Felde R.L."/>
            <person name="Korf I.F."/>
            <person name="Cutter A.D."/>
            <person name="Schartner C.M."/>
            <person name="Ralston E.J."/>
            <person name="Meyer B.J."/>
            <person name="Haag E.S."/>
        </authorList>
    </citation>
    <scope>NUCLEOTIDE SEQUENCE [LARGE SCALE GENOMIC DNA]</scope>
    <source>
        <strain evidence="3">JU1422</strain>
    </source>
</reference>
<dbReference type="PANTHER" id="PTHR22899:SF0">
    <property type="entry name" value="F-BOX ASSOCIATED DOMAIN-CONTAINING PROTEIN-RELATED"/>
    <property type="match status" value="1"/>
</dbReference>